<name>A0A426UBU0_9CHLR</name>
<organism evidence="2 3">
    <name type="scientific">Candidatus Viridilinea halotolerans</name>
    <dbReference type="NCBI Taxonomy" id="2491704"/>
    <lineage>
        <taxon>Bacteria</taxon>
        <taxon>Bacillati</taxon>
        <taxon>Chloroflexota</taxon>
        <taxon>Chloroflexia</taxon>
        <taxon>Chloroflexales</taxon>
        <taxon>Chloroflexineae</taxon>
        <taxon>Oscillochloridaceae</taxon>
        <taxon>Candidatus Viridilinea</taxon>
    </lineage>
</organism>
<gene>
    <name evidence="2" type="ORF">EI684_00840</name>
</gene>
<proteinExistence type="predicted"/>
<feature type="compositionally biased region" description="Basic and acidic residues" evidence="1">
    <location>
        <begin position="10"/>
        <end position="25"/>
    </location>
</feature>
<evidence type="ECO:0000256" key="1">
    <source>
        <dbReference type="SAM" id="MobiDB-lite"/>
    </source>
</evidence>
<sequence>MATPQGTDADGAHADKPAGDHERAEQMQPAIYARYQLRRSSWVLRPKRPSPMQQPARASARERGLQRGAHPSAQAAGFPRRKAGIL</sequence>
<feature type="region of interest" description="Disordered" evidence="1">
    <location>
        <begin position="42"/>
        <end position="86"/>
    </location>
</feature>
<accession>A0A426UBU0</accession>
<dbReference type="AlphaFoldDB" id="A0A426UBU0"/>
<dbReference type="EMBL" id="RSAS01000035">
    <property type="protein sequence ID" value="RRR77994.1"/>
    <property type="molecule type" value="Genomic_DNA"/>
</dbReference>
<evidence type="ECO:0000313" key="2">
    <source>
        <dbReference type="EMBL" id="RRR77994.1"/>
    </source>
</evidence>
<reference evidence="2 3" key="1">
    <citation type="submission" date="2018-12" db="EMBL/GenBank/DDBJ databases">
        <title>Genome Sequence of Candidatus Viridilinea halotolerans isolated from saline sulfide-rich spring.</title>
        <authorList>
            <person name="Grouzdev D.S."/>
            <person name="Burganskaya E.I."/>
            <person name="Krutkina M.S."/>
            <person name="Sukhacheva M.V."/>
            <person name="Gorlenko V.M."/>
        </authorList>
    </citation>
    <scope>NUCLEOTIDE SEQUENCE [LARGE SCALE GENOMIC DNA]</scope>
    <source>
        <strain evidence="2">Chok-6</strain>
    </source>
</reference>
<comment type="caution">
    <text evidence="2">The sequence shown here is derived from an EMBL/GenBank/DDBJ whole genome shotgun (WGS) entry which is preliminary data.</text>
</comment>
<evidence type="ECO:0000313" key="3">
    <source>
        <dbReference type="Proteomes" id="UP000280307"/>
    </source>
</evidence>
<feature type="region of interest" description="Disordered" evidence="1">
    <location>
        <begin position="1"/>
        <end position="30"/>
    </location>
</feature>
<protein>
    <submittedName>
        <fullName evidence="2">Uncharacterized protein</fullName>
    </submittedName>
</protein>
<dbReference type="Proteomes" id="UP000280307">
    <property type="component" value="Unassembled WGS sequence"/>
</dbReference>